<feature type="domain" description="DNA primase/polymerase bifunctional N-terminal" evidence="1">
    <location>
        <begin position="19"/>
        <end position="178"/>
    </location>
</feature>
<keyword evidence="3" id="KW-1185">Reference proteome</keyword>
<reference evidence="2 3" key="1">
    <citation type="submission" date="2018-07" db="EMBL/GenBank/DDBJ databases">
        <title>Genomic Encyclopedia of Type Strains, Phase IV (KMG-IV): sequencing the most valuable type-strain genomes for metagenomic binning, comparative biology and taxonomic classification.</title>
        <authorList>
            <person name="Goeker M."/>
        </authorList>
    </citation>
    <scope>NUCLEOTIDE SEQUENCE [LARGE SCALE GENOMIC DNA]</scope>
    <source>
        <strain evidence="2 3">DSM 25528</strain>
    </source>
</reference>
<gene>
    <name evidence="2" type="ORF">DFR48_103105</name>
</gene>
<dbReference type="SMART" id="SM00943">
    <property type="entry name" value="Prim-Pol"/>
    <property type="match status" value="1"/>
</dbReference>
<proteinExistence type="predicted"/>
<dbReference type="Pfam" id="PF09250">
    <property type="entry name" value="Prim-Pol"/>
    <property type="match status" value="1"/>
</dbReference>
<dbReference type="Proteomes" id="UP000252582">
    <property type="component" value="Unassembled WGS sequence"/>
</dbReference>
<evidence type="ECO:0000313" key="3">
    <source>
        <dbReference type="Proteomes" id="UP000252582"/>
    </source>
</evidence>
<dbReference type="RefSeq" id="WP_170141815.1">
    <property type="nucleotide sequence ID" value="NZ_QPIX01000003.1"/>
</dbReference>
<comment type="caution">
    <text evidence="2">The sequence shown here is derived from an EMBL/GenBank/DDBJ whole genome shotgun (WGS) entry which is preliminary data.</text>
</comment>
<protein>
    <submittedName>
        <fullName evidence="2">Bifunctional DNA primase/polymerase-like protein</fullName>
    </submittedName>
</protein>
<accession>A0A6I7HPM1</accession>
<organism evidence="2 3">
    <name type="scientific">Ciceribacter lividus</name>
    <dbReference type="NCBI Taxonomy" id="1197950"/>
    <lineage>
        <taxon>Bacteria</taxon>
        <taxon>Pseudomonadati</taxon>
        <taxon>Pseudomonadota</taxon>
        <taxon>Alphaproteobacteria</taxon>
        <taxon>Hyphomicrobiales</taxon>
        <taxon>Rhizobiaceae</taxon>
        <taxon>Ciceribacter</taxon>
    </lineage>
</organism>
<evidence type="ECO:0000313" key="2">
    <source>
        <dbReference type="EMBL" id="RCW27148.1"/>
    </source>
</evidence>
<sequence>MSNFNLTPENQFESPGHAAVFYKSLGWEPLVLPAREKKPKGKWGNLTERTDEDLLRAFSPVSNIGIALGERSSGLIDTDFDWPEAARIACELMGDLPSFGRAGSPHSHRLAIGRLRKNVRFQIPPSATGLISSDRMTVLELRGDGLQTMVPPSVHPSGELVRWHDDPATVPVVDPDDLERRAGCVAFLSVIVNKYPRVAGNRDNVCLALTGALVRAGISDEEADQWVGLVASLAGDEEADKRGGKAMASREKHDAGEQVWGLPMLCEFLGIEPMEATLRKWLGGSSEDGEGGSAIAVRGGFMPQAVDAAEQALIREGVGIYQRFDSLVRVVRLTVRVDEEGVGRDSGALILKPVTSPWLREQFARVARWEQPTAKGGMKRIDPPPDAASAYLARVGEWRLRFLQGITQSPTLRADGTVLQEPGYDPLSGLLYDPGSTVFPQVADSPSHDVARAALDVLANPFRGFSFAEDADRSVALAAVLTALVRAMFPAAPMFALDAPTAGTGKSLLAETIGLVATGHKPAMMSQGKSDEENEKRLSSVLMAGDQVVVIDNCRYAIEGDFLCTMLTQELVQPRVLGKSEMRRLPTRCLVMATGNNLVLSGDVTRRALICRLDAGIERPDQRQFDFDPRHEAVSDRPRLVAAGLTILRAYIAAGRPNPIDRVGSFEQWNLVREALVWVGCADPALTRDRVLADDPQKEVLIDLLRLWRQALGDRQVTLIELTALAEHDAGGLVRKLVEELAANTRFHNGFNARSVGRFLAKHLDRIADGLALQAVNDASGIKRYRVVEARRRGEGAASIEAPF</sequence>
<evidence type="ECO:0000259" key="1">
    <source>
        <dbReference type="SMART" id="SM00943"/>
    </source>
</evidence>
<dbReference type="EMBL" id="QPIX01000003">
    <property type="protein sequence ID" value="RCW27148.1"/>
    <property type="molecule type" value="Genomic_DNA"/>
</dbReference>
<dbReference type="AlphaFoldDB" id="A0A6I7HPM1"/>
<name>A0A6I7HPM1_9HYPH</name>
<dbReference type="InterPro" id="IPR015330">
    <property type="entry name" value="DNA_primase/pol_bifunc_N"/>
</dbReference>